<dbReference type="PROSITE" id="PS00018">
    <property type="entry name" value="EF_HAND_1"/>
    <property type="match status" value="2"/>
</dbReference>
<dbReference type="Pfam" id="PF00404">
    <property type="entry name" value="Dockerin_1"/>
    <property type="match status" value="1"/>
</dbReference>
<dbReference type="Proteomes" id="UP001174909">
    <property type="component" value="Unassembled WGS sequence"/>
</dbReference>
<feature type="domain" description="Dockerin" evidence="5">
    <location>
        <begin position="447"/>
        <end position="510"/>
    </location>
</feature>
<organism evidence="6 7">
    <name type="scientific">Geodia barretti</name>
    <name type="common">Barrett's horny sponge</name>
    <dbReference type="NCBI Taxonomy" id="519541"/>
    <lineage>
        <taxon>Eukaryota</taxon>
        <taxon>Metazoa</taxon>
        <taxon>Porifera</taxon>
        <taxon>Demospongiae</taxon>
        <taxon>Heteroscleromorpha</taxon>
        <taxon>Tetractinellida</taxon>
        <taxon>Astrophorina</taxon>
        <taxon>Geodiidae</taxon>
        <taxon>Geodia</taxon>
    </lineage>
</organism>
<dbReference type="Gene3D" id="3.40.190.10">
    <property type="entry name" value="Periplasmic binding protein-like II"/>
    <property type="match status" value="2"/>
</dbReference>
<dbReference type="PANTHER" id="PTHR30290">
    <property type="entry name" value="PERIPLASMIC BINDING COMPONENT OF ABC TRANSPORTER"/>
    <property type="match status" value="1"/>
</dbReference>
<evidence type="ECO:0000313" key="7">
    <source>
        <dbReference type="Proteomes" id="UP001174909"/>
    </source>
</evidence>
<feature type="chain" id="PRO_5041304634" evidence="4">
    <location>
        <begin position="28"/>
        <end position="884"/>
    </location>
</feature>
<feature type="signal peptide" evidence="4">
    <location>
        <begin position="1"/>
        <end position="27"/>
    </location>
</feature>
<keyword evidence="3 4" id="KW-0732">Signal</keyword>
<evidence type="ECO:0000259" key="5">
    <source>
        <dbReference type="PROSITE" id="PS51766"/>
    </source>
</evidence>
<accession>A0AA35S0R8</accession>
<dbReference type="CDD" id="cd08493">
    <property type="entry name" value="PBP2_DppA_like"/>
    <property type="match status" value="2"/>
</dbReference>
<reference evidence="6" key="1">
    <citation type="submission" date="2023-03" db="EMBL/GenBank/DDBJ databases">
        <authorList>
            <person name="Steffen K."/>
            <person name="Cardenas P."/>
        </authorList>
    </citation>
    <scope>NUCLEOTIDE SEQUENCE</scope>
</reference>
<protein>
    <submittedName>
        <fullName evidence="6">Periplasmic dipeptide transport protein</fullName>
    </submittedName>
</protein>
<evidence type="ECO:0000256" key="2">
    <source>
        <dbReference type="ARBA" id="ARBA00022448"/>
    </source>
</evidence>
<dbReference type="GO" id="GO:0000272">
    <property type="term" value="P:polysaccharide catabolic process"/>
    <property type="evidence" value="ECO:0007669"/>
    <property type="project" value="InterPro"/>
</dbReference>
<dbReference type="AlphaFoldDB" id="A0AA35S0R8"/>
<dbReference type="PANTHER" id="PTHR30290:SF9">
    <property type="entry name" value="OLIGOPEPTIDE-BINDING PROTEIN APPA"/>
    <property type="match status" value="1"/>
</dbReference>
<comment type="caution">
    <text evidence="6">The sequence shown here is derived from an EMBL/GenBank/DDBJ whole genome shotgun (WGS) entry which is preliminary data.</text>
</comment>
<dbReference type="EMBL" id="CASHTH010001884">
    <property type="protein sequence ID" value="CAI8021328.1"/>
    <property type="molecule type" value="Genomic_DNA"/>
</dbReference>
<evidence type="ECO:0000256" key="3">
    <source>
        <dbReference type="ARBA" id="ARBA00022729"/>
    </source>
</evidence>
<gene>
    <name evidence="6" type="ORF">GBAR_LOCUS12659</name>
</gene>
<keyword evidence="7" id="KW-1185">Reference proteome</keyword>
<proteinExistence type="inferred from homology"/>
<dbReference type="InterPro" id="IPR039424">
    <property type="entry name" value="SBP_5"/>
</dbReference>
<sequence length="884" mass="98190">MQNKFFTQVSLLIVLILPLATLSPAYADSHQQRGGTLIFGRGGDSVGLDPALEEDGESFKVCDNIYDTLVEYKDGSTELEPGLATSWESSEDGLTWTFYLREGVTFHDGTPFNAEAAVFSLNRQHDETHPFHNVGGIYIYWIATGLAEIVDTITAVDEFTVQIRLKTAYAPFIYTIAITPFSIVSPTAVKKSGDAFFNNPVGTGPFKFVRWDRQDKIVLEANDNYWGGRPMLDRVIFRSIPDNSVRLIELQQGSLHAMEFPNPDDLQQIRDDATLELLSQPGMSIGYLAMNMEKPPFDNLKVRLAINHAINKSVIIEHLYQGLGIPAKNPIPPTLWSYDDTIEDYAYDPELAKQLLTEAGYPDGFETTLWALPVPRPYIPDGRALAEVLQSEFRNIGVETKIVTYDWGTYLEKTKNGEHDMAMLGWSADLGDPDNFLYFLLSSTAQDTKVLGDANGDGVVNILDLVLVASHLGESIDSTQVPNPDVNGDGTVNILDLVLVASVIGGSEPETTSTGGTLIFGRGGDSLTLDPTQVVDGESAKVCEMIYDTLVQYRENTTDLEPALAERWERTADGLTWTFHLRQGVQFHDGTPFNADAVVFSLTRPFALFRNFHEQFIKQITALDPFTVQIQLKTPYAPFISTMAGTSFSIVSPAAVQSFGEDFGNNPVGTGPFKFVQWDRNDKIALAANNQHWAGRPTLDRLIFRSIPDNAMRLIELEKGNLHVMEFPNPNEVPLIQGNPQLELLMQPSLNIGYLAMNMEKPPFDNLKVRLAINHAINKTEIVEQLYQGLGIPAKNPIPPSLWSYDNSIEDYEYNPELAKQLLAEAGYPDGFETTLWALPVPRPYIPDGMALAVAIQSELRNIGINAKIVTYDWATLSCENRSR</sequence>
<evidence type="ECO:0000256" key="4">
    <source>
        <dbReference type="SAM" id="SignalP"/>
    </source>
</evidence>
<evidence type="ECO:0000313" key="6">
    <source>
        <dbReference type="EMBL" id="CAI8021328.1"/>
    </source>
</evidence>
<dbReference type="InterPro" id="IPR016134">
    <property type="entry name" value="Dockerin_dom"/>
</dbReference>
<dbReference type="Gene3D" id="3.90.76.10">
    <property type="entry name" value="Dipeptide-binding Protein, Domain 1"/>
    <property type="match status" value="1"/>
</dbReference>
<dbReference type="GO" id="GO:0004553">
    <property type="term" value="F:hydrolase activity, hydrolyzing O-glycosyl compounds"/>
    <property type="evidence" value="ECO:0007669"/>
    <property type="project" value="InterPro"/>
</dbReference>
<dbReference type="PROSITE" id="PS51766">
    <property type="entry name" value="DOCKERIN"/>
    <property type="match status" value="1"/>
</dbReference>
<dbReference type="InterPro" id="IPR018247">
    <property type="entry name" value="EF_Hand_1_Ca_BS"/>
</dbReference>
<dbReference type="SUPFAM" id="SSF53850">
    <property type="entry name" value="Periplasmic binding protein-like II"/>
    <property type="match status" value="2"/>
</dbReference>
<dbReference type="CDD" id="cd14254">
    <property type="entry name" value="Dockerin_II"/>
    <property type="match status" value="1"/>
</dbReference>
<dbReference type="Gene3D" id="1.10.1330.10">
    <property type="entry name" value="Dockerin domain"/>
    <property type="match status" value="1"/>
</dbReference>
<dbReference type="SUPFAM" id="SSF63446">
    <property type="entry name" value="Type I dockerin domain"/>
    <property type="match status" value="1"/>
</dbReference>
<keyword evidence="2" id="KW-0813">Transport</keyword>
<dbReference type="InterPro" id="IPR000914">
    <property type="entry name" value="SBP_5_dom"/>
</dbReference>
<name>A0AA35S0R8_GEOBA</name>
<dbReference type="Gene3D" id="3.10.105.10">
    <property type="entry name" value="Dipeptide-binding Protein, Domain 3"/>
    <property type="match status" value="2"/>
</dbReference>
<evidence type="ECO:0000256" key="1">
    <source>
        <dbReference type="ARBA" id="ARBA00005695"/>
    </source>
</evidence>
<dbReference type="GO" id="GO:1904680">
    <property type="term" value="F:peptide transmembrane transporter activity"/>
    <property type="evidence" value="ECO:0007669"/>
    <property type="project" value="TreeGrafter"/>
</dbReference>
<dbReference type="InterPro" id="IPR002105">
    <property type="entry name" value="Dockerin_1_rpt"/>
</dbReference>
<dbReference type="GO" id="GO:0015833">
    <property type="term" value="P:peptide transport"/>
    <property type="evidence" value="ECO:0007669"/>
    <property type="project" value="TreeGrafter"/>
</dbReference>
<dbReference type="Pfam" id="PF00496">
    <property type="entry name" value="SBP_bac_5"/>
    <property type="match status" value="2"/>
</dbReference>
<dbReference type="InterPro" id="IPR036439">
    <property type="entry name" value="Dockerin_dom_sf"/>
</dbReference>
<comment type="similarity">
    <text evidence="1">Belongs to the bacterial solute-binding protein 5 family.</text>
</comment>